<dbReference type="Proteomes" id="UP001335100">
    <property type="component" value="Unassembled WGS sequence"/>
</dbReference>
<keyword evidence="2" id="KW-1185">Reference proteome</keyword>
<dbReference type="RefSeq" id="WP_330074166.1">
    <property type="nucleotide sequence ID" value="NZ_JAZDQJ010000007.1"/>
</dbReference>
<organism evidence="1 2">
    <name type="scientific">Pseudomonas ulcerans</name>
    <dbReference type="NCBI Taxonomy" id="3115852"/>
    <lineage>
        <taxon>Bacteria</taxon>
        <taxon>Pseudomonadati</taxon>
        <taxon>Pseudomonadota</taxon>
        <taxon>Gammaproteobacteria</taxon>
        <taxon>Pseudomonadales</taxon>
        <taxon>Pseudomonadaceae</taxon>
        <taxon>Pseudomonas</taxon>
    </lineage>
</organism>
<evidence type="ECO:0000313" key="2">
    <source>
        <dbReference type="Proteomes" id="UP001335100"/>
    </source>
</evidence>
<sequence length="125" mass="14285">MGESDSSCDEALGAQWSEEKVLARYLKPLLDHYDLKWRGRGWIYVDHQEENILAANKVVSDLSVALGVPSASIRARLTELKWLRDDRNILPNPNEVKRAELLLRSSGIRELDYLDRDDEFEEGGS</sequence>
<reference evidence="1 2" key="1">
    <citation type="submission" date="2024-01" db="EMBL/GenBank/DDBJ databases">
        <title>Unpublished Manusciprt.</title>
        <authorList>
            <person name="Duman M."/>
            <person name="Valdes E.G."/>
            <person name="Ajmi N."/>
            <person name="Altun S."/>
            <person name="Saticioglu I.B."/>
        </authorList>
    </citation>
    <scope>NUCLEOTIDE SEQUENCE [LARGE SCALE GENOMIC DNA]</scope>
    <source>
        <strain evidence="1 2">148P</strain>
    </source>
</reference>
<name>A0ABU7HP29_9PSED</name>
<proteinExistence type="predicted"/>
<comment type="caution">
    <text evidence="1">The sequence shown here is derived from an EMBL/GenBank/DDBJ whole genome shotgun (WGS) entry which is preliminary data.</text>
</comment>
<evidence type="ECO:0000313" key="1">
    <source>
        <dbReference type="EMBL" id="MEE1933279.1"/>
    </source>
</evidence>
<protein>
    <submittedName>
        <fullName evidence="1">Uncharacterized protein</fullName>
    </submittedName>
</protein>
<gene>
    <name evidence="1" type="ORF">V0R50_08600</name>
</gene>
<accession>A0ABU7HP29</accession>
<dbReference type="EMBL" id="JAZDQJ010000007">
    <property type="protein sequence ID" value="MEE1933279.1"/>
    <property type="molecule type" value="Genomic_DNA"/>
</dbReference>